<organism evidence="1 2">
    <name type="scientific">Lactobacillus amylovorus</name>
    <dbReference type="NCBI Taxonomy" id="1604"/>
    <lineage>
        <taxon>Bacteria</taxon>
        <taxon>Bacillati</taxon>
        <taxon>Bacillota</taxon>
        <taxon>Bacilli</taxon>
        <taxon>Lactobacillales</taxon>
        <taxon>Lactobacillaceae</taxon>
        <taxon>Lactobacillus</taxon>
    </lineage>
</organism>
<evidence type="ECO:0000313" key="2">
    <source>
        <dbReference type="Proteomes" id="UP000007491"/>
    </source>
</evidence>
<dbReference type="STRING" id="1604.LAC30SC_06715"/>
<dbReference type="RefSeq" id="WP_013642091.1">
    <property type="nucleotide sequence ID" value="NC_015214.1"/>
</dbReference>
<proteinExistence type="predicted"/>
<dbReference type="HOGENOM" id="CLU_2206652_0_0_9"/>
<dbReference type="EMBL" id="CP002559">
    <property type="protein sequence ID" value="ADZ07467.1"/>
    <property type="molecule type" value="Genomic_DNA"/>
</dbReference>
<gene>
    <name evidence="1" type="ordered locus">LAC30SC_06715</name>
</gene>
<dbReference type="AlphaFoldDB" id="F0TFH3"/>
<protein>
    <submittedName>
        <fullName evidence="1">Uncharacterized protein</fullName>
    </submittedName>
</protein>
<accession>F0TFH3</accession>
<name>F0TFH3_LACAM</name>
<dbReference type="KEGG" id="lai:LAC30SC_06715"/>
<reference key="2">
    <citation type="submission" date="2011-02" db="EMBL/GenBank/DDBJ databases">
        <authorList>
            <person name="Roh H."/>
            <person name="Ko H.-J."/>
            <person name="Kim S.-H."/>
            <person name="Choi I.-G."/>
            <person name="Oh S."/>
        </authorList>
    </citation>
    <scope>NUCLEOTIDE SEQUENCE</scope>
    <source>
        <strain>30SC</strain>
    </source>
</reference>
<sequence>MGLFGNKEERKARFEAKIQNKRNQYLEENKIEDLYHDDNKEPMNAIIDMSQNKGVIPQFQNDGVKTVYGEQLVLERQNWMQIRQNDQLIKQNAEIIKLLKELKED</sequence>
<evidence type="ECO:0000313" key="1">
    <source>
        <dbReference type="EMBL" id="ADZ07467.1"/>
    </source>
</evidence>
<dbReference type="Proteomes" id="UP000007491">
    <property type="component" value="Chromosome"/>
</dbReference>
<reference evidence="1 2" key="1">
    <citation type="journal article" date="2011" name="J. Bacteriol.">
        <title>Complete genome sequencing of Lactobacillus acidophilus 30SC, isolated from swine intestine.</title>
        <authorList>
            <person name="Oh S."/>
            <person name="Roh H."/>
            <person name="Ko H.J."/>
            <person name="Kim S."/>
            <person name="Kim K.H."/>
            <person name="Lee S.E."/>
            <person name="Chang I.S."/>
            <person name="Kim S."/>
            <person name="Choi I.G."/>
        </authorList>
    </citation>
    <scope>NUCLEOTIDE SEQUENCE [LARGE SCALE GENOMIC DNA]</scope>
    <source>
        <strain evidence="1 2">30SC</strain>
    </source>
</reference>